<feature type="domain" description="CsbD-like" evidence="3">
    <location>
        <begin position="5"/>
        <end position="52"/>
    </location>
</feature>
<keyword evidence="2" id="KW-1133">Transmembrane helix</keyword>
<dbReference type="Pfam" id="PF05532">
    <property type="entry name" value="CsbD"/>
    <property type="match status" value="1"/>
</dbReference>
<proteinExistence type="inferred from homology"/>
<gene>
    <name evidence="4" type="ORF">GCM10009093_22800</name>
</gene>
<keyword evidence="2" id="KW-0472">Membrane</keyword>
<evidence type="ECO:0000313" key="4">
    <source>
        <dbReference type="EMBL" id="GAA0395693.1"/>
    </source>
</evidence>
<name>A0ABP3IAC2_9CAUL</name>
<keyword evidence="5" id="KW-1185">Reference proteome</keyword>
<protein>
    <recommendedName>
        <fullName evidence="3">CsbD-like domain-containing protein</fullName>
    </recommendedName>
</protein>
<dbReference type="RefSeq" id="WP_167178023.1">
    <property type="nucleotide sequence ID" value="NZ_BAAAEJ010000008.1"/>
</dbReference>
<reference evidence="5" key="1">
    <citation type="journal article" date="2019" name="Int. J. Syst. Evol. Microbiol.">
        <title>The Global Catalogue of Microorganisms (GCM) 10K type strain sequencing project: providing services to taxonomists for standard genome sequencing and annotation.</title>
        <authorList>
            <consortium name="The Broad Institute Genomics Platform"/>
            <consortium name="The Broad Institute Genome Sequencing Center for Infectious Disease"/>
            <person name="Wu L."/>
            <person name="Ma J."/>
        </authorList>
    </citation>
    <scope>NUCLEOTIDE SEQUENCE [LARGE SCALE GENOMIC DNA]</scope>
    <source>
        <strain evidence="5">JCM 13476</strain>
    </source>
</reference>
<comment type="similarity">
    <text evidence="1">Belongs to the UPF0337 (CsbD) family.</text>
</comment>
<dbReference type="InterPro" id="IPR008462">
    <property type="entry name" value="CsbD"/>
</dbReference>
<accession>A0ABP3IAC2</accession>
<dbReference type="Gene3D" id="1.10.1470.10">
    <property type="entry name" value="YjbJ"/>
    <property type="match status" value="1"/>
</dbReference>
<evidence type="ECO:0000256" key="1">
    <source>
        <dbReference type="ARBA" id="ARBA00009129"/>
    </source>
</evidence>
<evidence type="ECO:0000256" key="2">
    <source>
        <dbReference type="SAM" id="Phobius"/>
    </source>
</evidence>
<dbReference type="EMBL" id="BAAAEJ010000008">
    <property type="protein sequence ID" value="GAA0395693.1"/>
    <property type="molecule type" value="Genomic_DNA"/>
</dbReference>
<dbReference type="InterPro" id="IPR036629">
    <property type="entry name" value="YjbJ_sf"/>
</dbReference>
<feature type="transmembrane region" description="Helical" evidence="2">
    <location>
        <begin position="81"/>
        <end position="98"/>
    </location>
</feature>
<organism evidence="4 5">
    <name type="scientific">Brevundimonas terrae</name>
    <dbReference type="NCBI Taxonomy" id="363631"/>
    <lineage>
        <taxon>Bacteria</taxon>
        <taxon>Pseudomonadati</taxon>
        <taxon>Pseudomonadota</taxon>
        <taxon>Alphaproteobacteria</taxon>
        <taxon>Caulobacterales</taxon>
        <taxon>Caulobacteraceae</taxon>
        <taxon>Brevundimonas</taxon>
    </lineage>
</organism>
<dbReference type="Proteomes" id="UP001500791">
    <property type="component" value="Unassembled WGS sequence"/>
</dbReference>
<comment type="caution">
    <text evidence="4">The sequence shown here is derived from an EMBL/GenBank/DDBJ whole genome shotgun (WGS) entry which is preliminary data.</text>
</comment>
<sequence length="101" mass="10551">MSDQRIEGAFDQVEGKVKKGLGELTGDTKLKVEGVAKEAGGRAKAAYGRVIDGLDGIADKAHPDIREPAKKGLDFARNKPLLTTGILAGAAILLGALGRKR</sequence>
<evidence type="ECO:0000259" key="3">
    <source>
        <dbReference type="Pfam" id="PF05532"/>
    </source>
</evidence>
<dbReference type="SUPFAM" id="SSF69047">
    <property type="entry name" value="Hypothetical protein YjbJ"/>
    <property type="match status" value="1"/>
</dbReference>
<evidence type="ECO:0000313" key="5">
    <source>
        <dbReference type="Proteomes" id="UP001500791"/>
    </source>
</evidence>
<keyword evidence="2" id="KW-0812">Transmembrane</keyword>